<dbReference type="InterPro" id="IPR045304">
    <property type="entry name" value="LbH_SAT"/>
</dbReference>
<dbReference type="OrthoDB" id="371709at2157"/>
<evidence type="ECO:0000256" key="1">
    <source>
        <dbReference type="ARBA" id="ARBA00022605"/>
    </source>
</evidence>
<dbReference type="CDD" id="cd03354">
    <property type="entry name" value="LbH_SAT"/>
    <property type="match status" value="1"/>
</dbReference>
<evidence type="ECO:0000256" key="3">
    <source>
        <dbReference type="ARBA" id="ARBA00023315"/>
    </source>
</evidence>
<keyword evidence="2 4" id="KW-0808">Transferase</keyword>
<dbReference type="GO" id="GO:0008652">
    <property type="term" value="P:amino acid biosynthetic process"/>
    <property type="evidence" value="ECO:0007669"/>
    <property type="project" value="UniProtKB-KW"/>
</dbReference>
<evidence type="ECO:0000313" key="4">
    <source>
        <dbReference type="EMBL" id="AEH61851.1"/>
    </source>
</evidence>
<dbReference type="SUPFAM" id="SSF51161">
    <property type="entry name" value="Trimeric LpxA-like enzymes"/>
    <property type="match status" value="1"/>
</dbReference>
<dbReference type="KEGG" id="mzh:Mzhil_2018"/>
<dbReference type="HOGENOM" id="CLU_051638_1_1_2"/>
<gene>
    <name evidence="4" type="ordered locus">Mzhil_2018</name>
</gene>
<dbReference type="Gene3D" id="1.10.3130.10">
    <property type="entry name" value="serine acetyltransferase, domain 1"/>
    <property type="match status" value="1"/>
</dbReference>
<dbReference type="RefSeq" id="WP_013899286.1">
    <property type="nucleotide sequence ID" value="NC_015676.1"/>
</dbReference>
<dbReference type="EC" id="2.3.1.30" evidence="4"/>
<reference evidence="4" key="1">
    <citation type="submission" date="2010-07" db="EMBL/GenBank/DDBJ databases">
        <title>The complete genome of Methanosalsum zhilinae DSM 4017.</title>
        <authorList>
            <consortium name="US DOE Joint Genome Institute (JGI-PGF)"/>
            <person name="Lucas S."/>
            <person name="Copeland A."/>
            <person name="Lapidus A."/>
            <person name="Glavina del Rio T."/>
            <person name="Dalin E."/>
            <person name="Tice H."/>
            <person name="Bruce D."/>
            <person name="Goodwin L."/>
            <person name="Pitluck S."/>
            <person name="Kyrpides N."/>
            <person name="Mavromatis K."/>
            <person name="Ovchinnikova G."/>
            <person name="Daligault H."/>
            <person name="Detter J.C."/>
            <person name="Han C."/>
            <person name="Tapia R."/>
            <person name="Larimer F."/>
            <person name="Land M."/>
            <person name="Hauser L."/>
            <person name="Markowitz V."/>
            <person name="Cheng J.-F."/>
            <person name="Hugenholtz P."/>
            <person name="Woyke T."/>
            <person name="Wu D."/>
            <person name="Spring S."/>
            <person name="Schueler E."/>
            <person name="Brambilla E."/>
            <person name="Klenk H.-P."/>
            <person name="Eisen J.A."/>
        </authorList>
    </citation>
    <scope>NUCLEOTIDE SEQUENCE</scope>
    <source>
        <strain evidence="4">DSM 4017</strain>
    </source>
</reference>
<keyword evidence="5" id="KW-1185">Reference proteome</keyword>
<dbReference type="PANTHER" id="PTHR42811">
    <property type="entry name" value="SERINE ACETYLTRANSFERASE"/>
    <property type="match status" value="1"/>
</dbReference>
<name>F7XL39_METZD</name>
<evidence type="ECO:0000313" key="5">
    <source>
        <dbReference type="Proteomes" id="UP000006622"/>
    </source>
</evidence>
<organism evidence="4 5">
    <name type="scientific">Methanosalsum zhilinae (strain DSM 4017 / NBRC 107636 / OCM 62 / WeN5)</name>
    <name type="common">Methanohalophilus zhilinae</name>
    <dbReference type="NCBI Taxonomy" id="679901"/>
    <lineage>
        <taxon>Archaea</taxon>
        <taxon>Methanobacteriati</taxon>
        <taxon>Methanobacteriota</taxon>
        <taxon>Stenosarchaea group</taxon>
        <taxon>Methanomicrobia</taxon>
        <taxon>Methanosarcinales</taxon>
        <taxon>Methanosarcinaceae</taxon>
        <taxon>Methanosalsum</taxon>
    </lineage>
</organism>
<dbReference type="EMBL" id="CP002101">
    <property type="protein sequence ID" value="AEH61851.1"/>
    <property type="molecule type" value="Genomic_DNA"/>
</dbReference>
<dbReference type="InterPro" id="IPR011004">
    <property type="entry name" value="Trimer_LpxA-like_sf"/>
</dbReference>
<keyword evidence="3 4" id="KW-0012">Acyltransferase</keyword>
<dbReference type="GO" id="GO:0009001">
    <property type="term" value="F:serine O-acetyltransferase activity"/>
    <property type="evidence" value="ECO:0007669"/>
    <property type="project" value="UniProtKB-EC"/>
</dbReference>
<proteinExistence type="predicted"/>
<dbReference type="Gene3D" id="2.160.10.10">
    <property type="entry name" value="Hexapeptide repeat proteins"/>
    <property type="match status" value="1"/>
</dbReference>
<protein>
    <submittedName>
        <fullName evidence="4">Serine O-acetyltransferase</fullName>
        <ecNumber evidence="4">2.3.1.30</ecNumber>
    </submittedName>
</protein>
<dbReference type="STRING" id="679901.Mzhil_2018"/>
<sequence length="322" mass="36363">MDEKDRHYEKCEIINAEIEKRYRAEIPDIVNTITESCLGRNCFDHVDAAVIPSRDEVIEIIDLMRKILYPGYFDNRTLDRNNLHYHIGNAITDLFEKLSRQITNSIIHECQRYGEKCTECVDRGQAETIKFLKKIPEIRRVLATDVIASYNGDPAARSYDEVIFSYPGLFAVTIYRVAHELHKQDITLLPRIMTEYAHNTVGIDIHPAASIGHSFFIDHGTGVVIGETCSIGNNVRVYQGVTLGALSFPKDERGKLIKGHKRHPTIEDDVIIYSGATILGGDTVIGARSVIGGNVWITEPVPPDTKVMIEKPNLVYRERKNS</sequence>
<accession>F7XL39</accession>
<evidence type="ECO:0000256" key="2">
    <source>
        <dbReference type="ARBA" id="ARBA00022679"/>
    </source>
</evidence>
<dbReference type="InterPro" id="IPR042122">
    <property type="entry name" value="Ser_AcTrfase_N_sf"/>
</dbReference>
<dbReference type="AlphaFoldDB" id="F7XL39"/>
<dbReference type="GeneID" id="10823665"/>
<dbReference type="Proteomes" id="UP000006622">
    <property type="component" value="Chromosome"/>
</dbReference>
<keyword evidence="1" id="KW-0028">Amino-acid biosynthesis</keyword>